<comment type="similarity">
    <text evidence="2">In the C-terminal section; belongs to the class-I pyridoxal-phosphate-dependent aminotransferase family.</text>
</comment>
<dbReference type="RefSeq" id="WP_000891906.1">
    <property type="nucleotide sequence ID" value="NZ_CP099450.1"/>
</dbReference>
<dbReference type="PRINTS" id="PR00035">
    <property type="entry name" value="HTHGNTR"/>
</dbReference>
<evidence type="ECO:0000256" key="1">
    <source>
        <dbReference type="ARBA" id="ARBA00001933"/>
    </source>
</evidence>
<evidence type="ECO:0000256" key="2">
    <source>
        <dbReference type="ARBA" id="ARBA00005384"/>
    </source>
</evidence>
<dbReference type="InterPro" id="IPR036390">
    <property type="entry name" value="WH_DNA-bd_sf"/>
</dbReference>
<evidence type="ECO:0000256" key="3">
    <source>
        <dbReference type="ARBA" id="ARBA00022576"/>
    </source>
</evidence>
<evidence type="ECO:0000256" key="6">
    <source>
        <dbReference type="ARBA" id="ARBA00023125"/>
    </source>
</evidence>
<feature type="domain" description="HTH gntR-type" evidence="8">
    <location>
        <begin position="14"/>
        <end position="82"/>
    </location>
</feature>
<evidence type="ECO:0000256" key="4">
    <source>
        <dbReference type="ARBA" id="ARBA00022898"/>
    </source>
</evidence>
<dbReference type="GO" id="GO:0008483">
    <property type="term" value="F:transaminase activity"/>
    <property type="evidence" value="ECO:0007669"/>
    <property type="project" value="UniProtKB-KW"/>
</dbReference>
<dbReference type="GO" id="GO:0003700">
    <property type="term" value="F:DNA-binding transcription factor activity"/>
    <property type="evidence" value="ECO:0007669"/>
    <property type="project" value="InterPro"/>
</dbReference>
<dbReference type="InterPro" id="IPR000524">
    <property type="entry name" value="Tscrpt_reg_HTH_GntR"/>
</dbReference>
<dbReference type="InterPro" id="IPR004839">
    <property type="entry name" value="Aminotransferase_I/II_large"/>
</dbReference>
<evidence type="ECO:0000313" key="10">
    <source>
        <dbReference type="Proteomes" id="UP001174229"/>
    </source>
</evidence>
<keyword evidence="5" id="KW-0805">Transcription regulation</keyword>
<dbReference type="Proteomes" id="UP001174229">
    <property type="component" value="Unassembled WGS sequence"/>
</dbReference>
<dbReference type="InterPro" id="IPR015424">
    <property type="entry name" value="PyrdxlP-dep_Trfase"/>
</dbReference>
<dbReference type="CDD" id="cd00609">
    <property type="entry name" value="AAT_like"/>
    <property type="match status" value="1"/>
</dbReference>
<dbReference type="GO" id="GO:0030170">
    <property type="term" value="F:pyridoxal phosphate binding"/>
    <property type="evidence" value="ECO:0007669"/>
    <property type="project" value="InterPro"/>
</dbReference>
<comment type="cofactor">
    <cofactor evidence="1">
        <name>pyridoxal 5'-phosphate</name>
        <dbReference type="ChEBI" id="CHEBI:597326"/>
    </cofactor>
</comment>
<name>A0AAP5FZV1_9BACI</name>
<keyword evidence="3 9" id="KW-0032">Aminotransferase</keyword>
<dbReference type="GO" id="GO:0003677">
    <property type="term" value="F:DNA binding"/>
    <property type="evidence" value="ECO:0007669"/>
    <property type="project" value="UniProtKB-KW"/>
</dbReference>
<dbReference type="Pfam" id="PF00155">
    <property type="entry name" value="Aminotran_1_2"/>
    <property type="match status" value="1"/>
</dbReference>
<dbReference type="AlphaFoldDB" id="A0AAP5FZV1"/>
<dbReference type="Gene3D" id="1.10.10.10">
    <property type="entry name" value="Winged helix-like DNA-binding domain superfamily/Winged helix DNA-binding domain"/>
    <property type="match status" value="1"/>
</dbReference>
<accession>A0AAP5FZV1</accession>
<dbReference type="InterPro" id="IPR015421">
    <property type="entry name" value="PyrdxlP-dep_Trfase_major"/>
</dbReference>
<dbReference type="InterPro" id="IPR051446">
    <property type="entry name" value="HTH_trans_reg/aminotransferase"/>
</dbReference>
<dbReference type="SUPFAM" id="SSF53383">
    <property type="entry name" value="PLP-dependent transferases"/>
    <property type="match status" value="1"/>
</dbReference>
<dbReference type="CDD" id="cd07377">
    <property type="entry name" value="WHTH_GntR"/>
    <property type="match status" value="1"/>
</dbReference>
<reference evidence="9" key="1">
    <citation type="submission" date="2022-11" db="EMBL/GenBank/DDBJ databases">
        <title>WGS-based characterization of Bacillus cereus isolated from food &amp; feed additives.</title>
        <authorList>
            <person name="Bogaerts B."/>
            <person name="Fraiture M.-A."/>
            <person name="Roosens N.H.C."/>
            <person name="De Keersmaecker S.C.J."/>
            <person name="Vanneste K."/>
        </authorList>
    </citation>
    <scope>NUCLEOTIDE SEQUENCE</scope>
    <source>
        <strain evidence="9">74.2</strain>
    </source>
</reference>
<evidence type="ECO:0000256" key="7">
    <source>
        <dbReference type="ARBA" id="ARBA00023163"/>
    </source>
</evidence>
<dbReference type="Gene3D" id="3.40.640.10">
    <property type="entry name" value="Type I PLP-dependent aspartate aminotransferase-like (Major domain)"/>
    <property type="match status" value="1"/>
</dbReference>
<dbReference type="PROSITE" id="PS50949">
    <property type="entry name" value="HTH_GNTR"/>
    <property type="match status" value="1"/>
</dbReference>
<evidence type="ECO:0000259" key="8">
    <source>
        <dbReference type="PROSITE" id="PS50949"/>
    </source>
</evidence>
<keyword evidence="3 9" id="KW-0808">Transferase</keyword>
<organism evidence="9 10">
    <name type="scientific">Bacillus pacificus</name>
    <dbReference type="NCBI Taxonomy" id="2026187"/>
    <lineage>
        <taxon>Bacteria</taxon>
        <taxon>Bacillati</taxon>
        <taxon>Bacillota</taxon>
        <taxon>Bacilli</taxon>
        <taxon>Bacillales</taxon>
        <taxon>Bacillaceae</taxon>
        <taxon>Bacillus</taxon>
        <taxon>Bacillus cereus group</taxon>
    </lineage>
</organism>
<comment type="caution">
    <text evidence="9">The sequence shown here is derived from an EMBL/GenBank/DDBJ whole genome shotgun (WGS) entry which is preliminary data.</text>
</comment>
<keyword evidence="7" id="KW-0804">Transcription</keyword>
<sequence length="473" mass="55122">MLELTPNLNMNSKKALYVQLYEYIKKEIKDGTIVPFTKLPAKRKLAIHLQVSKNTVEAAYEQLLAEGYIESISRKGYFVCKIEQMVHVEDSEERIEEVLFQEKSYKFDFTQTGIDTNAFPFNMYRKIVNEVWQPYNNELLFLGHPQGEASLREEITNYLYESRGVRCSASQIVLGAGTQILVKLLFQLLKGSNYAVENPGYHRKMVVFEQGEEKVQMLSLDRDGICMADLENSDANVVFVTPSHQFPYGMIMPITRRTQLLQWAKKAKDRYIIEDDYDSEFRYSGRPIPALQGLDTEGKVIYMGTLSKALLPSLRMSYIVLPKNLIIKYQKEYLFYTQSVSRMDQEVIRKFLNEGYWEKHIHKMRVVYRKKRDRLVFEIEKYFSNRVEVIGEDSGLHILLQVHNGMREEELIQEAAKYSIKVYPVSTYYKDGTAPENVVLLGFAILSEEEIAKAIQLLNTAWFRKKVKKHPHT</sequence>
<dbReference type="SMART" id="SM00345">
    <property type="entry name" value="HTH_GNTR"/>
    <property type="match status" value="1"/>
</dbReference>
<dbReference type="SUPFAM" id="SSF46785">
    <property type="entry name" value="Winged helix' DNA-binding domain"/>
    <property type="match status" value="1"/>
</dbReference>
<dbReference type="PANTHER" id="PTHR46577:SF1">
    <property type="entry name" value="HTH-TYPE TRANSCRIPTIONAL REGULATORY PROTEIN GABR"/>
    <property type="match status" value="1"/>
</dbReference>
<dbReference type="Pfam" id="PF00392">
    <property type="entry name" value="GntR"/>
    <property type="match status" value="1"/>
</dbReference>
<proteinExistence type="inferred from homology"/>
<keyword evidence="6" id="KW-0238">DNA-binding</keyword>
<dbReference type="EMBL" id="JAPNPE010000009">
    <property type="protein sequence ID" value="MDK7393546.1"/>
    <property type="molecule type" value="Genomic_DNA"/>
</dbReference>
<protein>
    <submittedName>
        <fullName evidence="9">PLP-dependent aminotransferase family protein</fullName>
    </submittedName>
</protein>
<dbReference type="PANTHER" id="PTHR46577">
    <property type="entry name" value="HTH-TYPE TRANSCRIPTIONAL REGULATORY PROTEIN GABR"/>
    <property type="match status" value="1"/>
</dbReference>
<evidence type="ECO:0000256" key="5">
    <source>
        <dbReference type="ARBA" id="ARBA00023015"/>
    </source>
</evidence>
<dbReference type="InterPro" id="IPR036388">
    <property type="entry name" value="WH-like_DNA-bd_sf"/>
</dbReference>
<evidence type="ECO:0000313" key="9">
    <source>
        <dbReference type="EMBL" id="MDK7393546.1"/>
    </source>
</evidence>
<gene>
    <name evidence="9" type="ORF">OWO78_19390</name>
</gene>
<keyword evidence="4" id="KW-0663">Pyridoxal phosphate</keyword>